<accession>A0A1L9UF54</accession>
<feature type="region of interest" description="Disordered" evidence="1">
    <location>
        <begin position="185"/>
        <end position="236"/>
    </location>
</feature>
<dbReference type="Proteomes" id="UP000184499">
    <property type="component" value="Unassembled WGS sequence"/>
</dbReference>
<dbReference type="RefSeq" id="XP_067477540.1">
    <property type="nucleotide sequence ID" value="XM_067627496.1"/>
</dbReference>
<name>A0A1L9UF54_ASPBC</name>
<keyword evidence="3" id="KW-1185">Reference proteome</keyword>
<dbReference type="STRING" id="767769.A0A1L9UF54"/>
<dbReference type="EMBL" id="KV878686">
    <property type="protein sequence ID" value="OJJ70292.1"/>
    <property type="molecule type" value="Genomic_DNA"/>
</dbReference>
<evidence type="ECO:0000313" key="3">
    <source>
        <dbReference type="Proteomes" id="UP000184499"/>
    </source>
</evidence>
<organism evidence="2 3">
    <name type="scientific">Aspergillus brasiliensis (strain CBS 101740 / IMI 381727 / IBT 21946)</name>
    <dbReference type="NCBI Taxonomy" id="767769"/>
    <lineage>
        <taxon>Eukaryota</taxon>
        <taxon>Fungi</taxon>
        <taxon>Dikarya</taxon>
        <taxon>Ascomycota</taxon>
        <taxon>Pezizomycotina</taxon>
        <taxon>Eurotiomycetes</taxon>
        <taxon>Eurotiomycetidae</taxon>
        <taxon>Eurotiales</taxon>
        <taxon>Aspergillaceae</taxon>
        <taxon>Aspergillus</taxon>
        <taxon>Aspergillus subgen. Circumdati</taxon>
    </lineage>
</organism>
<feature type="compositionally biased region" description="Basic and acidic residues" evidence="1">
    <location>
        <begin position="221"/>
        <end position="236"/>
    </location>
</feature>
<dbReference type="AlphaFoldDB" id="A0A1L9UF54"/>
<dbReference type="OrthoDB" id="3508621at2759"/>
<reference evidence="3" key="1">
    <citation type="journal article" date="2017" name="Genome Biol.">
        <title>Comparative genomics reveals high biological diversity and specific adaptations in the industrially and medically important fungal genus Aspergillus.</title>
        <authorList>
            <person name="de Vries R.P."/>
            <person name="Riley R."/>
            <person name="Wiebenga A."/>
            <person name="Aguilar-Osorio G."/>
            <person name="Amillis S."/>
            <person name="Uchima C.A."/>
            <person name="Anderluh G."/>
            <person name="Asadollahi M."/>
            <person name="Askin M."/>
            <person name="Barry K."/>
            <person name="Battaglia E."/>
            <person name="Bayram O."/>
            <person name="Benocci T."/>
            <person name="Braus-Stromeyer S.A."/>
            <person name="Caldana C."/>
            <person name="Canovas D."/>
            <person name="Cerqueira G.C."/>
            <person name="Chen F."/>
            <person name="Chen W."/>
            <person name="Choi C."/>
            <person name="Clum A."/>
            <person name="Dos Santos R.A."/>
            <person name="Damasio A.R."/>
            <person name="Diallinas G."/>
            <person name="Emri T."/>
            <person name="Fekete E."/>
            <person name="Flipphi M."/>
            <person name="Freyberg S."/>
            <person name="Gallo A."/>
            <person name="Gournas C."/>
            <person name="Habgood R."/>
            <person name="Hainaut M."/>
            <person name="Harispe M.L."/>
            <person name="Henrissat B."/>
            <person name="Hilden K.S."/>
            <person name="Hope R."/>
            <person name="Hossain A."/>
            <person name="Karabika E."/>
            <person name="Karaffa L."/>
            <person name="Karanyi Z."/>
            <person name="Krasevec N."/>
            <person name="Kuo A."/>
            <person name="Kusch H."/>
            <person name="LaButti K."/>
            <person name="Lagendijk E.L."/>
            <person name="Lapidus A."/>
            <person name="Levasseur A."/>
            <person name="Lindquist E."/>
            <person name="Lipzen A."/>
            <person name="Logrieco A.F."/>
            <person name="MacCabe A."/>
            <person name="Maekelae M.R."/>
            <person name="Malavazi I."/>
            <person name="Melin P."/>
            <person name="Meyer V."/>
            <person name="Mielnichuk N."/>
            <person name="Miskei M."/>
            <person name="Molnar A.P."/>
            <person name="Mule G."/>
            <person name="Ngan C.Y."/>
            <person name="Orejas M."/>
            <person name="Orosz E."/>
            <person name="Ouedraogo J.P."/>
            <person name="Overkamp K.M."/>
            <person name="Park H.-S."/>
            <person name="Perrone G."/>
            <person name="Piumi F."/>
            <person name="Punt P.J."/>
            <person name="Ram A.F."/>
            <person name="Ramon A."/>
            <person name="Rauscher S."/>
            <person name="Record E."/>
            <person name="Riano-Pachon D.M."/>
            <person name="Robert V."/>
            <person name="Roehrig J."/>
            <person name="Ruller R."/>
            <person name="Salamov A."/>
            <person name="Salih N.S."/>
            <person name="Samson R.A."/>
            <person name="Sandor E."/>
            <person name="Sanguinetti M."/>
            <person name="Schuetze T."/>
            <person name="Sepcic K."/>
            <person name="Shelest E."/>
            <person name="Sherlock G."/>
            <person name="Sophianopoulou V."/>
            <person name="Squina F.M."/>
            <person name="Sun H."/>
            <person name="Susca A."/>
            <person name="Todd R.B."/>
            <person name="Tsang A."/>
            <person name="Unkles S.E."/>
            <person name="van de Wiele N."/>
            <person name="van Rossen-Uffink D."/>
            <person name="Oliveira J.V."/>
            <person name="Vesth T.C."/>
            <person name="Visser J."/>
            <person name="Yu J.-H."/>
            <person name="Zhou M."/>
            <person name="Andersen M.R."/>
            <person name="Archer D.B."/>
            <person name="Baker S.E."/>
            <person name="Benoit I."/>
            <person name="Brakhage A.A."/>
            <person name="Braus G.H."/>
            <person name="Fischer R."/>
            <person name="Frisvad J.C."/>
            <person name="Goldman G.H."/>
            <person name="Houbraken J."/>
            <person name="Oakley B."/>
            <person name="Pocsi I."/>
            <person name="Scazzocchio C."/>
            <person name="Seiboth B."/>
            <person name="vanKuyk P.A."/>
            <person name="Wortman J."/>
            <person name="Dyer P.S."/>
            <person name="Grigoriev I.V."/>
        </authorList>
    </citation>
    <scope>NUCLEOTIDE SEQUENCE [LARGE SCALE GENOMIC DNA]</scope>
    <source>
        <strain evidence="3">CBS 101740 / IMI 381727 / IBT 21946</strain>
    </source>
</reference>
<feature type="compositionally biased region" description="Basic and acidic residues" evidence="1">
    <location>
        <begin position="185"/>
        <end position="196"/>
    </location>
</feature>
<sequence length="422" mass="48826">MSAPEFPVRLLDRRSWKEWAQKHGVKGKSIYELGEYDSASKIGDAQYLALRALWKIRQASEFHPQHWGIHGVEAAREKLRKLEHWKRFIQAVPLEVQLDEILPIHPGLGDFKLIWYYGQLIRRAPSAPDNEENINFTPWSERLRERSTGLDSMDCSQDTPTQMYSYPIDPSHLTEWLNIHGIHEEEQGREARERPSSSHSPFYQSSTAPSIDLDPDTSSDDFGRDPNYEEPKEFPRVSDENMVNAYLIGLASLITFSVEGVEAHWAPERKGYKVCDEDGLKLYEARTDGHMFLTRNRETKGIVEVKPVVRAESPRVMMQETAQMAAWIHADRDVIQEYNQAEQMFRRLLWSMNRHQLYIIIAQYDAGYVDYLTNPNHDPECDSFLTMNQFGPWDIGSSSEVEFFAAILLAVTLQFSRGMQLI</sequence>
<dbReference type="GeneID" id="93579984"/>
<dbReference type="OMA" id="WYYGQLI"/>
<evidence type="ECO:0000256" key="1">
    <source>
        <dbReference type="SAM" id="MobiDB-lite"/>
    </source>
</evidence>
<feature type="compositionally biased region" description="Low complexity" evidence="1">
    <location>
        <begin position="197"/>
        <end position="206"/>
    </location>
</feature>
<gene>
    <name evidence="2" type="ORF">ASPBRDRAFT_56111</name>
</gene>
<proteinExistence type="predicted"/>
<evidence type="ECO:0000313" key="2">
    <source>
        <dbReference type="EMBL" id="OJJ70292.1"/>
    </source>
</evidence>
<dbReference type="VEuPathDB" id="FungiDB:ASPBRDRAFT_56111"/>
<protein>
    <submittedName>
        <fullName evidence="2">Uncharacterized protein</fullName>
    </submittedName>
</protein>